<evidence type="ECO:0000256" key="3">
    <source>
        <dbReference type="SAM" id="SignalP"/>
    </source>
</evidence>
<dbReference type="Pfam" id="PF12716">
    <property type="entry name" value="Apq12"/>
    <property type="match status" value="1"/>
</dbReference>
<dbReference type="AlphaFoldDB" id="A0A178EXQ0"/>
<feature type="chain" id="PRO_5008085782" evidence="3">
    <location>
        <begin position="28"/>
        <end position="516"/>
    </location>
</feature>
<keyword evidence="2" id="KW-0812">Transmembrane</keyword>
<dbReference type="EMBL" id="LHPM01000015">
    <property type="protein sequence ID" value="OAL64784.1"/>
    <property type="molecule type" value="Genomic_DNA"/>
</dbReference>
<protein>
    <submittedName>
        <fullName evidence="4">Uncharacterized protein</fullName>
    </submittedName>
</protein>
<evidence type="ECO:0000256" key="2">
    <source>
        <dbReference type="SAM" id="Phobius"/>
    </source>
</evidence>
<dbReference type="Proteomes" id="UP000243015">
    <property type="component" value="Unassembled WGS sequence"/>
</dbReference>
<feature type="compositionally biased region" description="Polar residues" evidence="1">
    <location>
        <begin position="492"/>
        <end position="516"/>
    </location>
</feature>
<comment type="caution">
    <text evidence="4">The sequence shown here is derived from an EMBL/GenBank/DDBJ whole genome shotgun (WGS) entry which is preliminary data.</text>
</comment>
<keyword evidence="2" id="KW-0472">Membrane</keyword>
<evidence type="ECO:0000256" key="1">
    <source>
        <dbReference type="SAM" id="MobiDB-lite"/>
    </source>
</evidence>
<accession>A0A178EXQ0</accession>
<dbReference type="InterPro" id="IPR024316">
    <property type="entry name" value="APQ12"/>
</dbReference>
<sequence length="516" mass="57664">MVQFTSAIMAPATAAFLVSFLAPSVYASPIQIKDGVEHVISCLAEKGIASVITGAIVDAATPCIVDAIHAKRHDDSNGSPLRVPDLNRIMTENGGPKYAECMKESYPSFPDVDVVETQVIKDCIYLTQPNGKNLVARGKSYGYEASCTNYKDAKHIPRVFEEAGPFRAKTDPFCDKMRPAVIDKGEGEVYEVLGDTTFKYGDSGFARPLLKHDVKDALGLKTRLTLTDRGRDLIKDDAAYDELCRPAFMQFGTKGKGCTQELEYRKSVHEGGGEFPTTVAKTGNLKIFDGKEEIGTLFVDLEVINEWPGLTEDEEKEAEDLASKPKGGHKTGAGLFEFYLIMAALEGDSPLRDYILPALNQLSRLIPPPMLQNVFTYIQLARDHWHSAQLTYIEPYLIRPLNTLLNSPPDLYSVLALLLIFIISLKILDYARRVIMFWVMLVFRLVFWGAIAGVAWYAYNVGWERVWYDAAWVLGLLEGFIRQLIANEPPSVRSSRTTGGWRSQDQWRSSQGRPWR</sequence>
<dbReference type="VEuPathDB" id="FungiDB:TERG_05219"/>
<feature type="region of interest" description="Disordered" evidence="1">
    <location>
        <begin position="490"/>
        <end position="516"/>
    </location>
</feature>
<name>A0A178EXQ0_TRIRU</name>
<feature type="signal peptide" evidence="3">
    <location>
        <begin position="1"/>
        <end position="27"/>
    </location>
</feature>
<dbReference type="VEuPathDB" id="FungiDB:TERG_08856"/>
<evidence type="ECO:0000313" key="4">
    <source>
        <dbReference type="EMBL" id="OAL64784.1"/>
    </source>
</evidence>
<feature type="transmembrane region" description="Helical" evidence="2">
    <location>
        <begin position="411"/>
        <end position="428"/>
    </location>
</feature>
<keyword evidence="3" id="KW-0732">Signal</keyword>
<organism evidence="4 5">
    <name type="scientific">Trichophyton rubrum</name>
    <name type="common">Athlete's foot fungus</name>
    <name type="synonym">Epidermophyton rubrum</name>
    <dbReference type="NCBI Taxonomy" id="5551"/>
    <lineage>
        <taxon>Eukaryota</taxon>
        <taxon>Fungi</taxon>
        <taxon>Dikarya</taxon>
        <taxon>Ascomycota</taxon>
        <taxon>Pezizomycotina</taxon>
        <taxon>Eurotiomycetes</taxon>
        <taxon>Eurotiomycetidae</taxon>
        <taxon>Onygenales</taxon>
        <taxon>Arthrodermataceae</taxon>
        <taxon>Trichophyton</taxon>
    </lineage>
</organism>
<reference evidence="4 5" key="1">
    <citation type="submission" date="2016-05" db="EMBL/GenBank/DDBJ databases">
        <title>Genome sequencing of Trichophyton rubrum CMCC(F)T1i isolated from hair.</title>
        <authorList>
            <person name="Zhan P."/>
            <person name="Tao Y."/>
            <person name="Liu W."/>
        </authorList>
    </citation>
    <scope>NUCLEOTIDE SEQUENCE [LARGE SCALE GENOMIC DNA]</scope>
    <source>
        <strain evidence="5">CMCC(F)T1i</strain>
    </source>
</reference>
<dbReference type="VEuPathDB" id="FungiDB:TERG_05220"/>
<feature type="transmembrane region" description="Helical" evidence="2">
    <location>
        <begin position="435"/>
        <end position="459"/>
    </location>
</feature>
<gene>
    <name evidence="4" type="ORF">A7C99_4220</name>
</gene>
<keyword evidence="2" id="KW-1133">Transmembrane helix</keyword>
<evidence type="ECO:0000313" key="5">
    <source>
        <dbReference type="Proteomes" id="UP000243015"/>
    </source>
</evidence>
<proteinExistence type="predicted"/>